<feature type="compositionally biased region" description="Pro residues" evidence="1">
    <location>
        <begin position="22"/>
        <end position="31"/>
    </location>
</feature>
<protein>
    <submittedName>
        <fullName evidence="2">Uncharacterized protein</fullName>
    </submittedName>
</protein>
<comment type="caution">
    <text evidence="2">The sequence shown here is derived from an EMBL/GenBank/DDBJ whole genome shotgun (WGS) entry which is preliminary data.</text>
</comment>
<feature type="compositionally biased region" description="Acidic residues" evidence="1">
    <location>
        <begin position="34"/>
        <end position="66"/>
    </location>
</feature>
<evidence type="ECO:0000313" key="2">
    <source>
        <dbReference type="EMBL" id="PRQ03438.1"/>
    </source>
</evidence>
<organism evidence="2 3">
    <name type="scientific">Enhygromyxa salina</name>
    <dbReference type="NCBI Taxonomy" id="215803"/>
    <lineage>
        <taxon>Bacteria</taxon>
        <taxon>Pseudomonadati</taxon>
        <taxon>Myxococcota</taxon>
        <taxon>Polyangia</taxon>
        <taxon>Nannocystales</taxon>
        <taxon>Nannocystaceae</taxon>
        <taxon>Enhygromyxa</taxon>
    </lineage>
</organism>
<gene>
    <name evidence="2" type="ORF">ENSA5_15990</name>
</gene>
<evidence type="ECO:0000313" key="3">
    <source>
        <dbReference type="Proteomes" id="UP000237968"/>
    </source>
</evidence>
<evidence type="ECO:0000256" key="1">
    <source>
        <dbReference type="SAM" id="MobiDB-lite"/>
    </source>
</evidence>
<dbReference type="AlphaFoldDB" id="A0A2S9YE89"/>
<keyword evidence="3" id="KW-1185">Reference proteome</keyword>
<dbReference type="Proteomes" id="UP000237968">
    <property type="component" value="Unassembled WGS sequence"/>
</dbReference>
<name>A0A2S9YE89_9BACT</name>
<dbReference type="RefSeq" id="WP_181197503.1">
    <property type="nucleotide sequence ID" value="NZ_PVNK01000085.1"/>
</dbReference>
<proteinExistence type="predicted"/>
<dbReference type="EMBL" id="PVNK01000085">
    <property type="protein sequence ID" value="PRQ03438.1"/>
    <property type="molecule type" value="Genomic_DNA"/>
</dbReference>
<sequence>MRHLGLALVLVAAAVACEPSKPSTPPEPTPVAEPEADAEIEAEAEPEAEAEAEPEPEAEPEAEAEAEVTQIDEAVFSKDGFEARDFHCSFDWPTRHAARYIAAGLADEDAALDACAPEGAAVEVEWSYAGGPTQNISVSAESSKIANCVTTAMTKVRAGVEGDCSAILLIGDPARAAAAYEAR</sequence>
<feature type="region of interest" description="Disordered" evidence="1">
    <location>
        <begin position="17"/>
        <end position="67"/>
    </location>
</feature>
<accession>A0A2S9YE89</accession>
<reference evidence="2 3" key="1">
    <citation type="submission" date="2018-03" db="EMBL/GenBank/DDBJ databases">
        <title>Draft Genome Sequences of the Obligatory Marine Myxobacteria Enhygromyxa salina SWB005.</title>
        <authorList>
            <person name="Poehlein A."/>
            <person name="Moghaddam J.A."/>
            <person name="Harms H."/>
            <person name="Alanjari M."/>
            <person name="Koenig G.M."/>
            <person name="Daniel R."/>
            <person name="Schaeberle T.F."/>
        </authorList>
    </citation>
    <scope>NUCLEOTIDE SEQUENCE [LARGE SCALE GENOMIC DNA]</scope>
    <source>
        <strain evidence="2 3">SWB005</strain>
    </source>
</reference>
<dbReference type="PROSITE" id="PS51257">
    <property type="entry name" value="PROKAR_LIPOPROTEIN"/>
    <property type="match status" value="1"/>
</dbReference>